<dbReference type="Pfam" id="PF00823">
    <property type="entry name" value="PPE"/>
    <property type="match status" value="1"/>
</dbReference>
<name>A0ABY4QRY7_9MYCO</name>
<gene>
    <name evidence="3" type="ORF">M5I08_24835</name>
</gene>
<proteinExistence type="predicted"/>
<feature type="compositionally biased region" description="Low complexity" evidence="1">
    <location>
        <begin position="460"/>
        <end position="472"/>
    </location>
</feature>
<keyword evidence="3" id="KW-0614">Plasmid</keyword>
<feature type="region of interest" description="Disordered" evidence="1">
    <location>
        <begin position="258"/>
        <end position="322"/>
    </location>
</feature>
<feature type="compositionally biased region" description="Low complexity" evidence="1">
    <location>
        <begin position="401"/>
        <end position="423"/>
    </location>
</feature>
<dbReference type="Proteomes" id="UP001056610">
    <property type="component" value="Plasmid unnamed"/>
</dbReference>
<keyword evidence="4" id="KW-1185">Reference proteome</keyword>
<reference evidence="3" key="1">
    <citation type="submission" date="2022-05" db="EMBL/GenBank/DDBJ databases">
        <title>A methanotrophic Mycobacterium dominates a cave microbial ecosystem.</title>
        <authorList>
            <person name="Van Spanning R.J.M."/>
            <person name="Guan Q."/>
            <person name="Melkonian C."/>
            <person name="Gallant J."/>
            <person name="Polerecky L."/>
            <person name="Flot J.-F."/>
            <person name="Brandt B.W."/>
            <person name="Braster M."/>
            <person name="Iturbe Espinoza P."/>
            <person name="Aerts J."/>
            <person name="Meima-Franke M."/>
            <person name="Piersma S.R."/>
            <person name="Bunduc C."/>
            <person name="Ummels R."/>
            <person name="Pain A."/>
            <person name="Fleming E.J."/>
            <person name="van der Wel N."/>
            <person name="Gherman V.D."/>
            <person name="Sarbu S.M."/>
            <person name="Bodelier P.L.E."/>
            <person name="Bitter W."/>
        </authorList>
    </citation>
    <scope>NUCLEOTIDE SEQUENCE</scope>
    <source>
        <strain evidence="3">Sulfur Cave</strain>
        <plasmid evidence="3">unnamed</plasmid>
    </source>
</reference>
<sequence>MGGVRVDPEQVGPQIGAVLASAAAALSGSAAIPPPLPPGADPVSVAAANGVAVNGGKLSSQLVAGVSRLSEGGKAVIAALQRYVVADAQGAAAVGGSGSAAAGAVGALADIDIPSAPMVEIPNLPFDMPAALATVPAEPDVVDMALRSGAAESGMEPHAAGWDATATSLSMAAQSLHELAGGLPASWEGHDAQALSDRLSTFGQWMEHSATAASAQANGARQVVGHWSTAVNKHPRAEDYEQQRQLFMQAAARAAAGDPQGAVDAAQHEGEMSRMKSDSVTTMTSFGEAAGGVNDKVNLLGDSPRISGDGDPHLPHQPAKKIGTADTDDLLSADADAAGAGGDSAGESGQATGSAMQSAMSIPQQVADALGKSLGQASQPLQQASQAASQLGNGLGGMPSGGMPSSGMPSGGSPRNPLSKLGSGSNGLEGLGGGGGGRTMPASLPEQLSPPAAAPPPAPTTAVPTNAVPRGGPSAGGGMMPMGMMPHGNRSGEGQEIERNTQWFPDEPLVKDDVETSEPIAGQRKRTRPTET</sequence>
<feature type="compositionally biased region" description="Low complexity" evidence="1">
    <location>
        <begin position="376"/>
        <end position="392"/>
    </location>
</feature>
<feature type="region of interest" description="Disordered" evidence="1">
    <location>
        <begin position="334"/>
        <end position="359"/>
    </location>
</feature>
<feature type="domain" description="PPE" evidence="2">
    <location>
        <begin position="138"/>
        <end position="290"/>
    </location>
</feature>
<dbReference type="EMBL" id="CP097321">
    <property type="protein sequence ID" value="UQX13436.1"/>
    <property type="molecule type" value="Genomic_DNA"/>
</dbReference>
<evidence type="ECO:0000313" key="4">
    <source>
        <dbReference type="Proteomes" id="UP001056610"/>
    </source>
</evidence>
<feature type="region of interest" description="Disordered" evidence="1">
    <location>
        <begin position="376"/>
        <end position="532"/>
    </location>
</feature>
<feature type="compositionally biased region" description="Basic and acidic residues" evidence="1">
    <location>
        <begin position="266"/>
        <end position="277"/>
    </location>
</feature>
<dbReference type="InterPro" id="IPR000030">
    <property type="entry name" value="PPE_dom"/>
</dbReference>
<feature type="compositionally biased region" description="Gly residues" evidence="1">
    <location>
        <begin position="424"/>
        <end position="438"/>
    </location>
</feature>
<evidence type="ECO:0000313" key="3">
    <source>
        <dbReference type="EMBL" id="UQX13436.1"/>
    </source>
</evidence>
<geneLocation type="plasmid" evidence="3 4">
    <name>unnamed</name>
</geneLocation>
<protein>
    <submittedName>
        <fullName evidence="3">PPE family protein</fullName>
    </submittedName>
</protein>
<feature type="compositionally biased region" description="Basic residues" evidence="1">
    <location>
        <begin position="523"/>
        <end position="532"/>
    </location>
</feature>
<evidence type="ECO:0000259" key="2">
    <source>
        <dbReference type="Pfam" id="PF00823"/>
    </source>
</evidence>
<evidence type="ECO:0000256" key="1">
    <source>
        <dbReference type="SAM" id="MobiDB-lite"/>
    </source>
</evidence>
<organism evidence="3 4">
    <name type="scientific">Candidatus Mycobacterium methanotrophicum</name>
    <dbReference type="NCBI Taxonomy" id="2943498"/>
    <lineage>
        <taxon>Bacteria</taxon>
        <taxon>Bacillati</taxon>
        <taxon>Actinomycetota</taxon>
        <taxon>Actinomycetes</taxon>
        <taxon>Mycobacteriales</taxon>
        <taxon>Mycobacteriaceae</taxon>
        <taxon>Mycobacterium</taxon>
    </lineage>
</organism>
<accession>A0ABY4QRY7</accession>
<feature type="compositionally biased region" description="Polar residues" evidence="1">
    <location>
        <begin position="347"/>
        <end position="359"/>
    </location>
</feature>
<dbReference type="RefSeq" id="WP_219069429.1">
    <property type="nucleotide sequence ID" value="NZ_CAJUXY010000056.1"/>
</dbReference>